<name>A0A4R2RPL4_9FIRM</name>
<keyword evidence="1" id="KW-0547">Nucleotide-binding</keyword>
<organism evidence="5 6">
    <name type="scientific">Heliophilum fasciatum</name>
    <dbReference type="NCBI Taxonomy" id="35700"/>
    <lineage>
        <taxon>Bacteria</taxon>
        <taxon>Bacillati</taxon>
        <taxon>Bacillota</taxon>
        <taxon>Clostridia</taxon>
        <taxon>Eubacteriales</taxon>
        <taxon>Heliobacteriaceae</taxon>
        <taxon>Heliophilum</taxon>
    </lineage>
</organism>
<evidence type="ECO:0000256" key="3">
    <source>
        <dbReference type="ARBA" id="ARBA00022840"/>
    </source>
</evidence>
<evidence type="ECO:0000259" key="4">
    <source>
        <dbReference type="SMART" id="SM00797"/>
    </source>
</evidence>
<dbReference type="InterPro" id="IPR003778">
    <property type="entry name" value="CT_A_B"/>
</dbReference>
<comment type="caution">
    <text evidence="5">The sequence shown here is derived from an EMBL/GenBank/DDBJ whole genome shotgun (WGS) entry which is preliminary data.</text>
</comment>
<dbReference type="PANTHER" id="PTHR43309:SF3">
    <property type="entry name" value="5-OXOPROLINASE SUBUNIT C"/>
    <property type="match status" value="1"/>
</dbReference>
<dbReference type="InterPro" id="IPR052708">
    <property type="entry name" value="PxpC"/>
</dbReference>
<keyword evidence="3" id="KW-0067">ATP-binding</keyword>
<protein>
    <submittedName>
        <fullName evidence="5">Antagonist of KipI</fullName>
    </submittedName>
</protein>
<feature type="domain" description="Carboxyltransferase" evidence="4">
    <location>
        <begin position="23"/>
        <end position="320"/>
    </location>
</feature>
<dbReference type="GO" id="GO:0005524">
    <property type="term" value="F:ATP binding"/>
    <property type="evidence" value="ECO:0007669"/>
    <property type="project" value="UniProtKB-KW"/>
</dbReference>
<reference evidence="5 6" key="1">
    <citation type="submission" date="2019-03" db="EMBL/GenBank/DDBJ databases">
        <title>Genomic Encyclopedia of Type Strains, Phase IV (KMG-IV): sequencing the most valuable type-strain genomes for metagenomic binning, comparative biology and taxonomic classification.</title>
        <authorList>
            <person name="Goeker M."/>
        </authorList>
    </citation>
    <scope>NUCLEOTIDE SEQUENCE [LARGE SCALE GENOMIC DNA]</scope>
    <source>
        <strain evidence="5 6">DSM 11170</strain>
    </source>
</reference>
<accession>A0A4R2RPL4</accession>
<evidence type="ECO:0000313" key="6">
    <source>
        <dbReference type="Proteomes" id="UP000294813"/>
    </source>
</evidence>
<dbReference type="Proteomes" id="UP000294813">
    <property type="component" value="Unassembled WGS sequence"/>
</dbReference>
<evidence type="ECO:0000256" key="1">
    <source>
        <dbReference type="ARBA" id="ARBA00022741"/>
    </source>
</evidence>
<dbReference type="Gene3D" id="2.40.100.10">
    <property type="entry name" value="Cyclophilin-like"/>
    <property type="match status" value="1"/>
</dbReference>
<dbReference type="SUPFAM" id="SSF50891">
    <property type="entry name" value="Cyclophilin-like"/>
    <property type="match status" value="1"/>
</dbReference>
<dbReference type="PANTHER" id="PTHR43309">
    <property type="entry name" value="5-OXOPROLINASE SUBUNIT C"/>
    <property type="match status" value="1"/>
</dbReference>
<gene>
    <name evidence="5" type="ORF">EDD73_10656</name>
</gene>
<dbReference type="SMART" id="SM00797">
    <property type="entry name" value="AHS2"/>
    <property type="match status" value="1"/>
</dbReference>
<evidence type="ECO:0000313" key="5">
    <source>
        <dbReference type="EMBL" id="TCP65173.1"/>
    </source>
</evidence>
<keyword evidence="6" id="KW-1185">Reference proteome</keyword>
<sequence length="337" mass="36337">MIEVMHPGMMTTVQDQGRSGYRCWGIPLGGAMDPVALQLANWLVGNDGALAGLEMTLRGPRLRFTVDTLIALTGADLEAMLDGLPLSNGRAIGVKAGQVLSFGRCRRGCRGYLAVAGGITVPLVWDSRSTDVRAHLGGFAGRALQAGDQVPIDAIADSIRERWKRACPRCDGSGGLTWYVTESAPATKTTGTIVTVRALRGRWFSRLTPAAQGRCWEQAWQITAAADRMGYRLQGEALAWREPVEMISEGVAVGAMQVPPDGQPIVLLADSQTTGGYPVVANVATIDRSKLAQCKPGDVVQLQEVTLEEAQAAYRQQAQKLALLKQAIGWRWANERR</sequence>
<dbReference type="AlphaFoldDB" id="A0A4R2RPL4"/>
<proteinExistence type="predicted"/>
<dbReference type="OrthoDB" id="9782422at2"/>
<dbReference type="InterPro" id="IPR029000">
    <property type="entry name" value="Cyclophilin-like_dom_sf"/>
</dbReference>
<dbReference type="Pfam" id="PF02626">
    <property type="entry name" value="CT_A_B"/>
    <property type="match status" value="1"/>
</dbReference>
<dbReference type="NCBIfam" id="TIGR00724">
    <property type="entry name" value="urea_amlyse_rel"/>
    <property type="match status" value="1"/>
</dbReference>
<evidence type="ECO:0000256" key="2">
    <source>
        <dbReference type="ARBA" id="ARBA00022801"/>
    </source>
</evidence>
<keyword evidence="2" id="KW-0378">Hydrolase</keyword>
<dbReference type="EMBL" id="SLXT01000006">
    <property type="protein sequence ID" value="TCP65173.1"/>
    <property type="molecule type" value="Genomic_DNA"/>
</dbReference>
<dbReference type="RefSeq" id="WP_131918592.1">
    <property type="nucleotide sequence ID" value="NZ_JAOQNU010000006.1"/>
</dbReference>
<dbReference type="GO" id="GO:0016787">
    <property type="term" value="F:hydrolase activity"/>
    <property type="evidence" value="ECO:0007669"/>
    <property type="project" value="UniProtKB-KW"/>
</dbReference>